<feature type="signal peptide" evidence="2">
    <location>
        <begin position="1"/>
        <end position="23"/>
    </location>
</feature>
<gene>
    <name evidence="3" type="ORF">EER00_01860</name>
</gene>
<evidence type="ECO:0000256" key="2">
    <source>
        <dbReference type="SAM" id="SignalP"/>
    </source>
</evidence>
<evidence type="ECO:0000313" key="3">
    <source>
        <dbReference type="EMBL" id="QHG89640.1"/>
    </source>
</evidence>
<dbReference type="KEGG" id="miw:EER00_01860"/>
<protein>
    <submittedName>
        <fullName evidence="3">Uncharacterized protein</fullName>
    </submittedName>
</protein>
<dbReference type="Proteomes" id="UP000464283">
    <property type="component" value="Chromosome"/>
</dbReference>
<proteinExistence type="predicted"/>
<organism evidence="3 4">
    <name type="scientific">Malacoplasma iowae 695</name>
    <dbReference type="NCBI Taxonomy" id="1048830"/>
    <lineage>
        <taxon>Bacteria</taxon>
        <taxon>Bacillati</taxon>
        <taxon>Mycoplasmatota</taxon>
        <taxon>Mycoplasmoidales</taxon>
        <taxon>Mycoplasmoidaceae</taxon>
        <taxon>Malacoplasma</taxon>
    </lineage>
</organism>
<accession>A0A6P1LGA2</accession>
<evidence type="ECO:0000256" key="1">
    <source>
        <dbReference type="SAM" id="Phobius"/>
    </source>
</evidence>
<evidence type="ECO:0000313" key="4">
    <source>
        <dbReference type="Proteomes" id="UP000464283"/>
    </source>
</evidence>
<keyword evidence="1" id="KW-1133">Transmembrane helix</keyword>
<dbReference type="EMBL" id="CP033512">
    <property type="protein sequence ID" value="QHG89640.1"/>
    <property type="molecule type" value="Genomic_DNA"/>
</dbReference>
<keyword evidence="1" id="KW-0812">Transmembrane</keyword>
<keyword evidence="1" id="KW-0472">Membrane</keyword>
<sequence>MKKFIKKWILPISASLLGISVVATGIYNNVGHKNTLASVNLNNSRKTRTEIEQTNPILSNSKTDVKQATKNGFLTKDNNTIYLSSFLGDLVWSYDVANSAFFTNNSLTGATISEMNITYSNNDNIVGVVGKLSSEINGISSFYFQLNLEDGTPYFPNRNSNVPETEKYKNYFITNKNGLDISANKAFMDENGTVFIVNDNASLSGQKANGVSGNVSVLNSRNLSISNVAIDDTLISNISNNVLKSIVEVEKGVYALTTVDNNTNPTKIQMNLINNSFSLIGTQSGNFYNSNGVNISNIVWNIGVLNSGTNGDKNLILPIIGTNSKLVKFEYRNKNITNNSEVQVGGKQIEYIDYDQLNGDVYFTSNDGLNKCSLKSNITTPMIISNNESAKNSKLAIFYTTDNTSSNANLLLSKDKNLKGLKGIQNSSGETNLIDVIKPEIKDFKEQATNLKYNEKLAGDLNNEDVKKLLSITNIDAKNYNAELVQLNGEPYADATQSIHFNVDNINGFIEFRFKLSIKNWWSDNSFYTRLLPAYKLDGFRKYNDMIFQLITIPSIDKSKYDKQQELLSTQYATDFTAKQILDNFIHQGNGVGITESDINIYKINENGTEEGKKDTSKQINVKEDINKGLITIEYTIKKNEGSTSIGNSNIRGSADFKTSKKLDDYKQISADVWKLQSLKTQKSILDLTTADLIDSLSLSSGYLQKVSQWTWTPSHQNGSAEWIQDVVNGNLNGTLTYKKDANVPDKVLDSHLSVSFSSTDYGRPNIENGSGFLSLADKFGMFSETETTTNPFFEVDEKLANSWSVSKSVDEIKNEFGNEMSKFIKTKNPWVDTSKLEWKIDEAKSTPNKVHMVVKLSPNTQTNILLSDGSHLTLTNEWVNALKNNSKSAKLFEPIEFELGASLAVFEWKNDIGSNQTFTNASTTQADLGVNKLSGILPSNYVNSYSKQDGIGYLEFQEKTNLLKLTNGSYIETPTKNIKNSTISTNENTTKQENNISQFVVKNIDLVPDDETGTVTANYTLYYPQLNTYRVASLNLRGFISVNDIIAFWMVIIVVAAIVLFAIWLALHIIKKEKKKNTVFSTKQFYKNFKKVKEVK</sequence>
<dbReference type="AlphaFoldDB" id="A0A6P1LGA2"/>
<dbReference type="RefSeq" id="WP_129692647.1">
    <property type="nucleotide sequence ID" value="NZ_CP033512.2"/>
</dbReference>
<feature type="chain" id="PRO_5026789024" evidence="2">
    <location>
        <begin position="24"/>
        <end position="1097"/>
    </location>
</feature>
<name>A0A6P1LGA2_MALIO</name>
<feature type="transmembrane region" description="Helical" evidence="1">
    <location>
        <begin position="1047"/>
        <end position="1068"/>
    </location>
</feature>
<reference evidence="4" key="1">
    <citation type="submission" date="2018-11" db="EMBL/GenBank/DDBJ databases">
        <title>The first complete genome sequence of Mycoplasma iowae strain 695.</title>
        <authorList>
            <person name="Ghanem M."/>
            <person name="El-Gazzar M."/>
        </authorList>
    </citation>
    <scope>NUCLEOTIDE SEQUENCE [LARGE SCALE GENOMIC DNA]</scope>
    <source>
        <strain evidence="4">695</strain>
    </source>
</reference>
<keyword evidence="2" id="KW-0732">Signal</keyword>
<dbReference type="GeneID" id="96866925"/>